<keyword evidence="3" id="KW-1185">Reference proteome</keyword>
<name>A0AA40ELJ6_9PEZI</name>
<dbReference type="Pfam" id="PF01161">
    <property type="entry name" value="PBP"/>
    <property type="match status" value="1"/>
</dbReference>
<evidence type="ECO:0000313" key="3">
    <source>
        <dbReference type="Proteomes" id="UP001172155"/>
    </source>
</evidence>
<accession>A0AA40ELJ6</accession>
<dbReference type="AlphaFoldDB" id="A0AA40ELJ6"/>
<evidence type="ECO:0000313" key="2">
    <source>
        <dbReference type="EMBL" id="KAK0741536.1"/>
    </source>
</evidence>
<dbReference type="EMBL" id="JAUKUD010000006">
    <property type="protein sequence ID" value="KAK0741536.1"/>
    <property type="molecule type" value="Genomic_DNA"/>
</dbReference>
<reference evidence="2" key="1">
    <citation type="submission" date="2023-06" db="EMBL/GenBank/DDBJ databases">
        <title>Genome-scale phylogeny and comparative genomics of the fungal order Sordariales.</title>
        <authorList>
            <consortium name="Lawrence Berkeley National Laboratory"/>
            <person name="Hensen N."/>
            <person name="Bonometti L."/>
            <person name="Westerberg I."/>
            <person name="Brannstrom I.O."/>
            <person name="Guillou S."/>
            <person name="Cros-Aarteil S."/>
            <person name="Calhoun S."/>
            <person name="Haridas S."/>
            <person name="Kuo A."/>
            <person name="Mondo S."/>
            <person name="Pangilinan J."/>
            <person name="Riley R."/>
            <person name="LaButti K."/>
            <person name="Andreopoulos B."/>
            <person name="Lipzen A."/>
            <person name="Chen C."/>
            <person name="Yanf M."/>
            <person name="Daum C."/>
            <person name="Ng V."/>
            <person name="Clum A."/>
            <person name="Steindorff A."/>
            <person name="Ohm R."/>
            <person name="Martin F."/>
            <person name="Silar P."/>
            <person name="Natvig D."/>
            <person name="Lalanne C."/>
            <person name="Gautier V."/>
            <person name="Ament-velasquez S.L."/>
            <person name="Kruys A."/>
            <person name="Hutchinson M.I."/>
            <person name="Powell A.J."/>
            <person name="Barry K."/>
            <person name="Miller A.N."/>
            <person name="Grigoriev I.V."/>
            <person name="Debuchy R."/>
            <person name="Gladieux P."/>
            <person name="Thoren M.H."/>
            <person name="Johannesson H."/>
        </authorList>
    </citation>
    <scope>NUCLEOTIDE SEQUENCE</scope>
    <source>
        <strain evidence="2">SMH3187-1</strain>
    </source>
</reference>
<dbReference type="SUPFAM" id="SSF49777">
    <property type="entry name" value="PEBP-like"/>
    <property type="match status" value="1"/>
</dbReference>
<proteinExistence type="predicted"/>
<dbReference type="InterPro" id="IPR036610">
    <property type="entry name" value="PEBP-like_sf"/>
</dbReference>
<dbReference type="InterPro" id="IPR008914">
    <property type="entry name" value="PEBP"/>
</dbReference>
<evidence type="ECO:0000256" key="1">
    <source>
        <dbReference type="SAM" id="SignalP"/>
    </source>
</evidence>
<keyword evidence="1" id="KW-0732">Signal</keyword>
<dbReference type="InterPro" id="IPR035810">
    <property type="entry name" value="PEBP_euk"/>
</dbReference>
<dbReference type="CDD" id="cd00866">
    <property type="entry name" value="PEBP_euk"/>
    <property type="match status" value="1"/>
</dbReference>
<feature type="chain" id="PRO_5041406822" evidence="1">
    <location>
        <begin position="19"/>
        <end position="286"/>
    </location>
</feature>
<dbReference type="PANTHER" id="PTHR11362">
    <property type="entry name" value="PHOSPHATIDYLETHANOLAMINE-BINDING PROTEIN"/>
    <property type="match status" value="1"/>
</dbReference>
<sequence>MFSSLGLVALTLASAVLADDLAFSVSTADFKARFVQSGIVPEVIAALDPSVSFYASYRAADGHSELLVPGSSLTVAEAGGAPLEFSVENLSNATSVNSQTRFLIYLLDADAPDRSAPNARNLRHFLAGNYTLSSAMSAVLPTAQRLTVTQQTFFPFTPFTAPNPAPNTGVHRFIYALYTQPPNFNTVGFQSVGMELQTANWNLSRWRTQLGLGPAIGATFFSIDTGANGGQGVSANGSTFVGGGAGAGAGTGVPAAPGAAAPGVAASLSMAGLAGLAATLGVMAMF</sequence>
<dbReference type="PANTHER" id="PTHR11362:SF82">
    <property type="entry name" value="PHOSPHATIDYLETHANOLAMINE-BINDING PROTEIN 4"/>
    <property type="match status" value="1"/>
</dbReference>
<dbReference type="Gene3D" id="3.90.280.10">
    <property type="entry name" value="PEBP-like"/>
    <property type="match status" value="1"/>
</dbReference>
<protein>
    <submittedName>
        <fullName evidence="2">Phosphatidylethanolamine-binding protein</fullName>
    </submittedName>
</protein>
<comment type="caution">
    <text evidence="2">The sequence shown here is derived from an EMBL/GenBank/DDBJ whole genome shotgun (WGS) entry which is preliminary data.</text>
</comment>
<feature type="signal peptide" evidence="1">
    <location>
        <begin position="1"/>
        <end position="18"/>
    </location>
</feature>
<dbReference type="Proteomes" id="UP001172155">
    <property type="component" value="Unassembled WGS sequence"/>
</dbReference>
<gene>
    <name evidence="2" type="ORF">B0T18DRAFT_332504</name>
</gene>
<organism evidence="2 3">
    <name type="scientific">Schizothecium vesticola</name>
    <dbReference type="NCBI Taxonomy" id="314040"/>
    <lineage>
        <taxon>Eukaryota</taxon>
        <taxon>Fungi</taxon>
        <taxon>Dikarya</taxon>
        <taxon>Ascomycota</taxon>
        <taxon>Pezizomycotina</taxon>
        <taxon>Sordariomycetes</taxon>
        <taxon>Sordariomycetidae</taxon>
        <taxon>Sordariales</taxon>
        <taxon>Schizotheciaceae</taxon>
        <taxon>Schizothecium</taxon>
    </lineage>
</organism>